<dbReference type="AlphaFoldDB" id="A0A2Z5G9D3"/>
<dbReference type="Proteomes" id="UP000253606">
    <property type="component" value="Chromosome"/>
</dbReference>
<evidence type="ECO:0000313" key="2">
    <source>
        <dbReference type="Proteomes" id="UP000253606"/>
    </source>
</evidence>
<evidence type="ECO:0000313" key="1">
    <source>
        <dbReference type="EMBL" id="AXC15863.1"/>
    </source>
</evidence>
<sequence length="46" mass="5237">MAHGEVSNREVPYQPVRLGLFAASKEEVKFSVDNACQERRIAPSYR</sequence>
<reference evidence="1 2" key="1">
    <citation type="journal article" date="2018" name="Front. Microbiol.">
        <title>Hydrolytic Capabilities as a Key to Environmental Success: Chitinolytic and Cellulolytic Acidobacteria From Acidic Sub-arctic Soils and Boreal Peatlands.</title>
        <authorList>
            <person name="Belova S.E."/>
            <person name="Ravin N.V."/>
            <person name="Pankratov T.A."/>
            <person name="Rakitin A.L."/>
            <person name="Ivanova A.A."/>
            <person name="Beletsky A.V."/>
            <person name="Mardanov A.V."/>
            <person name="Sinninghe Damste J.S."/>
            <person name="Dedysh S.N."/>
        </authorList>
    </citation>
    <scope>NUCLEOTIDE SEQUENCE [LARGE SCALE GENOMIC DNA]</scope>
    <source>
        <strain evidence="1 2">SBC82</strain>
    </source>
</reference>
<organism evidence="1 2">
    <name type="scientific">Acidisarcina polymorpha</name>
    <dbReference type="NCBI Taxonomy" id="2211140"/>
    <lineage>
        <taxon>Bacteria</taxon>
        <taxon>Pseudomonadati</taxon>
        <taxon>Acidobacteriota</taxon>
        <taxon>Terriglobia</taxon>
        <taxon>Terriglobales</taxon>
        <taxon>Acidobacteriaceae</taxon>
        <taxon>Acidisarcina</taxon>
    </lineage>
</organism>
<dbReference type="KEGG" id="abas:ACPOL_6651"/>
<gene>
    <name evidence="1" type="ORF">ACPOL_6651</name>
</gene>
<name>A0A2Z5G9D3_9BACT</name>
<protein>
    <submittedName>
        <fullName evidence="1">Uncharacterized protein</fullName>
    </submittedName>
</protein>
<accession>A0A2Z5G9D3</accession>
<proteinExistence type="predicted"/>
<dbReference type="EMBL" id="CP030840">
    <property type="protein sequence ID" value="AXC15863.1"/>
    <property type="molecule type" value="Genomic_DNA"/>
</dbReference>
<keyword evidence="2" id="KW-1185">Reference proteome</keyword>